<name>A0AA35ZFY5_LACSI</name>
<evidence type="ECO:0000313" key="2">
    <source>
        <dbReference type="Proteomes" id="UP001177003"/>
    </source>
</evidence>
<proteinExistence type="predicted"/>
<organism evidence="1 2">
    <name type="scientific">Lactuca saligna</name>
    <name type="common">Willowleaf lettuce</name>
    <dbReference type="NCBI Taxonomy" id="75948"/>
    <lineage>
        <taxon>Eukaryota</taxon>
        <taxon>Viridiplantae</taxon>
        <taxon>Streptophyta</taxon>
        <taxon>Embryophyta</taxon>
        <taxon>Tracheophyta</taxon>
        <taxon>Spermatophyta</taxon>
        <taxon>Magnoliopsida</taxon>
        <taxon>eudicotyledons</taxon>
        <taxon>Gunneridae</taxon>
        <taxon>Pentapetalae</taxon>
        <taxon>asterids</taxon>
        <taxon>campanulids</taxon>
        <taxon>Asterales</taxon>
        <taxon>Asteraceae</taxon>
        <taxon>Cichorioideae</taxon>
        <taxon>Cichorieae</taxon>
        <taxon>Lactucinae</taxon>
        <taxon>Lactuca</taxon>
    </lineage>
</organism>
<protein>
    <submittedName>
        <fullName evidence="1">Uncharacterized protein</fullName>
    </submittedName>
</protein>
<keyword evidence="2" id="KW-1185">Reference proteome</keyword>
<dbReference type="Proteomes" id="UP001177003">
    <property type="component" value="Chromosome 6"/>
</dbReference>
<accession>A0AA35ZFY5</accession>
<dbReference type="EMBL" id="OX465082">
    <property type="protein sequence ID" value="CAI9291906.1"/>
    <property type="molecule type" value="Genomic_DNA"/>
</dbReference>
<sequence length="111" mass="12099">MEAGVCVGRGIFGSQIVNINLRKFSKGLLLSNLGCAPPDFSIVHPQFNFQNPNQTNVKSIVSSAPVVARCLAGVWTRAACWSRLIANRQSPFIGNQLSPEVTQIRKMAETK</sequence>
<evidence type="ECO:0000313" key="1">
    <source>
        <dbReference type="EMBL" id="CAI9291906.1"/>
    </source>
</evidence>
<dbReference type="AlphaFoldDB" id="A0AA35ZFY5"/>
<gene>
    <name evidence="1" type="ORF">LSALG_LOCUS31016</name>
</gene>
<reference evidence="1" key="1">
    <citation type="submission" date="2023-04" db="EMBL/GenBank/DDBJ databases">
        <authorList>
            <person name="Vijverberg K."/>
            <person name="Xiong W."/>
            <person name="Schranz E."/>
        </authorList>
    </citation>
    <scope>NUCLEOTIDE SEQUENCE</scope>
</reference>